<evidence type="ECO:0000313" key="9">
    <source>
        <dbReference type="EMBL" id="NLP84180.1"/>
    </source>
</evidence>
<dbReference type="Proteomes" id="UP001429745">
    <property type="component" value="Unassembled WGS sequence"/>
</dbReference>
<gene>
    <name evidence="9" type="ORF">HF576_09980</name>
</gene>
<evidence type="ECO:0000256" key="3">
    <source>
        <dbReference type="ARBA" id="ARBA00022475"/>
    </source>
</evidence>
<dbReference type="InterPro" id="IPR035906">
    <property type="entry name" value="MetI-like_sf"/>
</dbReference>
<keyword evidence="4 7" id="KW-0812">Transmembrane</keyword>
<evidence type="ECO:0000256" key="1">
    <source>
        <dbReference type="ARBA" id="ARBA00004651"/>
    </source>
</evidence>
<feature type="transmembrane region" description="Helical" evidence="7">
    <location>
        <begin position="72"/>
        <end position="97"/>
    </location>
</feature>
<keyword evidence="6 7" id="KW-0472">Membrane</keyword>
<keyword evidence="5 7" id="KW-1133">Transmembrane helix</keyword>
<proteinExistence type="inferred from homology"/>
<dbReference type="PANTHER" id="PTHR43005">
    <property type="entry name" value="BLR7065 PROTEIN"/>
    <property type="match status" value="1"/>
</dbReference>
<evidence type="ECO:0000256" key="5">
    <source>
        <dbReference type="ARBA" id="ARBA00022989"/>
    </source>
</evidence>
<feature type="domain" description="ABC transmembrane type-1" evidence="8">
    <location>
        <begin position="72"/>
        <end position="285"/>
    </location>
</feature>
<protein>
    <submittedName>
        <fullName evidence="9">Sugar ABC transporter permease</fullName>
    </submittedName>
</protein>
<dbReference type="CDD" id="cd06261">
    <property type="entry name" value="TM_PBP2"/>
    <property type="match status" value="1"/>
</dbReference>
<evidence type="ECO:0000259" key="8">
    <source>
        <dbReference type="PROSITE" id="PS50928"/>
    </source>
</evidence>
<comment type="caution">
    <text evidence="9">The sequence shown here is derived from an EMBL/GenBank/DDBJ whole genome shotgun (WGS) entry which is preliminary data.</text>
</comment>
<evidence type="ECO:0000256" key="2">
    <source>
        <dbReference type="ARBA" id="ARBA00022448"/>
    </source>
</evidence>
<feature type="transmembrane region" description="Helical" evidence="7">
    <location>
        <begin position="109"/>
        <end position="129"/>
    </location>
</feature>
<feature type="transmembrane region" description="Helical" evidence="7">
    <location>
        <begin position="158"/>
        <end position="180"/>
    </location>
</feature>
<feature type="transmembrane region" description="Helical" evidence="7">
    <location>
        <begin position="219"/>
        <end position="238"/>
    </location>
</feature>
<dbReference type="Gene3D" id="1.10.3720.10">
    <property type="entry name" value="MetI-like"/>
    <property type="match status" value="1"/>
</dbReference>
<evidence type="ECO:0000256" key="4">
    <source>
        <dbReference type="ARBA" id="ARBA00022692"/>
    </source>
</evidence>
<evidence type="ECO:0000256" key="7">
    <source>
        <dbReference type="RuleBase" id="RU363032"/>
    </source>
</evidence>
<sequence length="301" mass="33553">MRRRPRWRSFVPLYLALLPLALVLGVVEYYPAISGIWYSFFDWNPGGESEFIGVDNYTKMFGDQIWWQSFRVLGAIFVFAIASWLFPLLAAELLISLRSARAAFVFRTLLIAPMAFPGVVTALVWSFMYHPNDGVINTMLTSLGLGDLTQNWLGDPSIALIALLFVGFPFVAGLQFLIFYSTLQNIPKEVFEAADLDGVGRLRRFWSIDLPLMATQVRLLIVLTIINTLQYGFVAYLLTAGGPDNATMVPVLRMLNVAFQGQDWGYAAALSTTLFLLTLVFSAIAALAGKRDSISNVRGRK</sequence>
<dbReference type="InterPro" id="IPR000515">
    <property type="entry name" value="MetI-like"/>
</dbReference>
<keyword evidence="2 7" id="KW-0813">Transport</keyword>
<keyword evidence="10" id="KW-1185">Reference proteome</keyword>
<organism evidence="9 10">
    <name type="scientific">Microbacterium salsuginis</name>
    <dbReference type="NCBI Taxonomy" id="2722803"/>
    <lineage>
        <taxon>Bacteria</taxon>
        <taxon>Bacillati</taxon>
        <taxon>Actinomycetota</taxon>
        <taxon>Actinomycetes</taxon>
        <taxon>Micrococcales</taxon>
        <taxon>Microbacteriaceae</taxon>
        <taxon>Microbacterium</taxon>
    </lineage>
</organism>
<evidence type="ECO:0000313" key="10">
    <source>
        <dbReference type="Proteomes" id="UP001429745"/>
    </source>
</evidence>
<feature type="transmembrane region" description="Helical" evidence="7">
    <location>
        <begin position="264"/>
        <end position="288"/>
    </location>
</feature>
<comment type="similarity">
    <text evidence="7">Belongs to the binding-protein-dependent transport system permease family.</text>
</comment>
<dbReference type="SUPFAM" id="SSF161098">
    <property type="entry name" value="MetI-like"/>
    <property type="match status" value="1"/>
</dbReference>
<evidence type="ECO:0000256" key="6">
    <source>
        <dbReference type="ARBA" id="ARBA00023136"/>
    </source>
</evidence>
<comment type="subcellular location">
    <subcellularLocation>
        <location evidence="1 7">Cell membrane</location>
        <topology evidence="1 7">Multi-pass membrane protein</topology>
    </subcellularLocation>
</comment>
<accession>A0ABX1KDI3</accession>
<dbReference type="PANTHER" id="PTHR43005:SF1">
    <property type="entry name" value="SPERMIDINE_PUTRESCINE TRANSPORT SYSTEM PERMEASE PROTEIN"/>
    <property type="match status" value="1"/>
</dbReference>
<dbReference type="PROSITE" id="PS50928">
    <property type="entry name" value="ABC_TM1"/>
    <property type="match status" value="1"/>
</dbReference>
<dbReference type="Pfam" id="PF00528">
    <property type="entry name" value="BPD_transp_1"/>
    <property type="match status" value="1"/>
</dbReference>
<keyword evidence="3" id="KW-1003">Cell membrane</keyword>
<reference evidence="9 10" key="1">
    <citation type="submission" date="2020-04" db="EMBL/GenBank/DDBJ databases">
        <title>CFH 90308 Microbacterium sp.</title>
        <authorList>
            <person name="Nie G."/>
            <person name="Ming H."/>
            <person name="Xia T."/>
        </authorList>
    </citation>
    <scope>NUCLEOTIDE SEQUENCE [LARGE SCALE GENOMIC DNA]</scope>
    <source>
        <strain evidence="9 10">CFH 90308</strain>
    </source>
</reference>
<name>A0ABX1KDI3_9MICO</name>
<dbReference type="EMBL" id="JABACI010000002">
    <property type="protein sequence ID" value="NLP84180.1"/>
    <property type="molecule type" value="Genomic_DNA"/>
</dbReference>